<evidence type="ECO:0000313" key="2">
    <source>
        <dbReference type="EMBL" id="GHA79316.1"/>
    </source>
</evidence>
<dbReference type="AlphaFoldDB" id="A0A918SYI6"/>
<organism evidence="2 3">
    <name type="scientific">Cognatilysobacter bugurensis</name>
    <dbReference type="NCBI Taxonomy" id="543356"/>
    <lineage>
        <taxon>Bacteria</taxon>
        <taxon>Pseudomonadati</taxon>
        <taxon>Pseudomonadota</taxon>
        <taxon>Gammaproteobacteria</taxon>
        <taxon>Lysobacterales</taxon>
        <taxon>Lysobacteraceae</taxon>
        <taxon>Cognatilysobacter</taxon>
    </lineage>
</organism>
<dbReference type="RefSeq" id="WP_189455189.1">
    <property type="nucleotide sequence ID" value="NZ_BMYD01000002.1"/>
</dbReference>
<sequence>MTAIALALALLLAFVHVFATHLVFLDRAPRSRWLSAASGLSVAYVFVHLLPEIASGHEALAEGRAAQWPTLWLVTLAGLVVFYGLERLAKGSRQDEAEAGREETTAPAVFWLHIASFALYNVLIGYLLMHRLDEGPAALIAFGLAMSLHFVVNDHGLHAHHRRRYRHVGRWLLAGAVLIGYALGLGVDVGEPAIVSLIAFLGGGVVLNVLKEELPEERQSRFVPFALGAAAYAALLVAI</sequence>
<keyword evidence="1" id="KW-0812">Transmembrane</keyword>
<feature type="transmembrane region" description="Helical" evidence="1">
    <location>
        <begin position="106"/>
        <end position="129"/>
    </location>
</feature>
<keyword evidence="1" id="KW-1133">Transmembrane helix</keyword>
<feature type="transmembrane region" description="Helical" evidence="1">
    <location>
        <begin position="168"/>
        <end position="187"/>
    </location>
</feature>
<dbReference type="Proteomes" id="UP000646426">
    <property type="component" value="Unassembled WGS sequence"/>
</dbReference>
<feature type="transmembrane region" description="Helical" evidence="1">
    <location>
        <begin position="193"/>
        <end position="210"/>
    </location>
</feature>
<name>A0A918SYI6_9GAMM</name>
<protein>
    <recommendedName>
        <fullName evidence="4">ZIP Zinc transporter</fullName>
    </recommendedName>
</protein>
<feature type="transmembrane region" description="Helical" evidence="1">
    <location>
        <begin position="135"/>
        <end position="156"/>
    </location>
</feature>
<proteinExistence type="predicted"/>
<evidence type="ECO:0000313" key="3">
    <source>
        <dbReference type="Proteomes" id="UP000646426"/>
    </source>
</evidence>
<accession>A0A918SYI6</accession>
<keyword evidence="3" id="KW-1185">Reference proteome</keyword>
<feature type="transmembrane region" description="Helical" evidence="1">
    <location>
        <begin position="65"/>
        <end position="85"/>
    </location>
</feature>
<keyword evidence="1" id="KW-0472">Membrane</keyword>
<evidence type="ECO:0000256" key="1">
    <source>
        <dbReference type="SAM" id="Phobius"/>
    </source>
</evidence>
<evidence type="ECO:0008006" key="4">
    <source>
        <dbReference type="Google" id="ProtNLM"/>
    </source>
</evidence>
<dbReference type="EMBL" id="BMYD01000002">
    <property type="protein sequence ID" value="GHA79316.1"/>
    <property type="molecule type" value="Genomic_DNA"/>
</dbReference>
<reference evidence="2" key="1">
    <citation type="journal article" date="2014" name="Int. J. Syst. Evol. Microbiol.">
        <title>Complete genome sequence of Corynebacterium casei LMG S-19264T (=DSM 44701T), isolated from a smear-ripened cheese.</title>
        <authorList>
            <consortium name="US DOE Joint Genome Institute (JGI-PGF)"/>
            <person name="Walter F."/>
            <person name="Albersmeier A."/>
            <person name="Kalinowski J."/>
            <person name="Ruckert C."/>
        </authorList>
    </citation>
    <scope>NUCLEOTIDE SEQUENCE</scope>
    <source>
        <strain evidence="2">KCTC 23077</strain>
    </source>
</reference>
<gene>
    <name evidence="2" type="ORF">GCM10007067_16000</name>
</gene>
<feature type="transmembrane region" description="Helical" evidence="1">
    <location>
        <begin position="222"/>
        <end position="238"/>
    </location>
</feature>
<comment type="caution">
    <text evidence="2">The sequence shown here is derived from an EMBL/GenBank/DDBJ whole genome shotgun (WGS) entry which is preliminary data.</text>
</comment>
<reference evidence="2" key="2">
    <citation type="submission" date="2020-09" db="EMBL/GenBank/DDBJ databases">
        <authorList>
            <person name="Sun Q."/>
            <person name="Kim S."/>
        </authorList>
    </citation>
    <scope>NUCLEOTIDE SEQUENCE</scope>
    <source>
        <strain evidence="2">KCTC 23077</strain>
    </source>
</reference>